<reference evidence="2" key="1">
    <citation type="submission" date="2023-07" db="EMBL/GenBank/DDBJ databases">
        <title>A chromosome-level genome assembly of Lolium multiflorum.</title>
        <authorList>
            <person name="Chen Y."/>
            <person name="Copetti D."/>
            <person name="Kolliker R."/>
            <person name="Studer B."/>
        </authorList>
    </citation>
    <scope>NUCLEOTIDE SEQUENCE</scope>
    <source>
        <strain evidence="2">02402/16</strain>
        <tissue evidence="2">Leaf</tissue>
    </source>
</reference>
<evidence type="ECO:0000313" key="3">
    <source>
        <dbReference type="Proteomes" id="UP001231189"/>
    </source>
</evidence>
<evidence type="ECO:0000256" key="1">
    <source>
        <dbReference type="SAM" id="MobiDB-lite"/>
    </source>
</evidence>
<comment type="caution">
    <text evidence="2">The sequence shown here is derived from an EMBL/GenBank/DDBJ whole genome shotgun (WGS) entry which is preliminary data.</text>
</comment>
<sequence length="467" mass="53111">MIPPQEAERERARGARTERRRMKASADAAAGRRAAPAAAAAPPSPWWRAERRDISREDLPIVAGVERGRVSSMRSWSPFGRNRTDFPNPDTASWRRAPNWPLRNIRRILGWRRCVSVEADREQGDARVETPAATSGYRHQRISAGCNGCNGGDTITVESPILTVSGGIWDENHNMENSISGMIEEQNEYVGYNSDDSEMEENLQHEAGWSEDEFDIAYDEFDNDDNHGEHTDDQNDENHGEHTDSLNTSEAQFDTQLEYDYYGESDLDTGHTDDVEGASVPEDSVDMSQATPSASQPEKPQKGSNGNEYPDNNRDLYWMIKEMTFISEAAAYSFYNRYAKDYGFSVRLDQTRVMHPTVRPFSFRRRIRNANLRAWSINTPSRGDFPFVSPIYHFIFFLPPRRRPNLNSDELRHGDLHARSLQASLRSKIVAVDREIFPAADSWSRGPLCSKFGDLHSRRNIVGPPRH</sequence>
<feature type="region of interest" description="Disordered" evidence="1">
    <location>
        <begin position="1"/>
        <end position="46"/>
    </location>
</feature>
<feature type="region of interest" description="Disordered" evidence="1">
    <location>
        <begin position="220"/>
        <end position="246"/>
    </location>
</feature>
<feature type="compositionally biased region" description="Polar residues" evidence="1">
    <location>
        <begin position="286"/>
        <end position="307"/>
    </location>
</feature>
<gene>
    <name evidence="2" type="ORF">QYE76_011555</name>
</gene>
<proteinExistence type="predicted"/>
<organism evidence="2 3">
    <name type="scientific">Lolium multiflorum</name>
    <name type="common">Italian ryegrass</name>
    <name type="synonym">Lolium perenne subsp. multiflorum</name>
    <dbReference type="NCBI Taxonomy" id="4521"/>
    <lineage>
        <taxon>Eukaryota</taxon>
        <taxon>Viridiplantae</taxon>
        <taxon>Streptophyta</taxon>
        <taxon>Embryophyta</taxon>
        <taxon>Tracheophyta</taxon>
        <taxon>Spermatophyta</taxon>
        <taxon>Magnoliopsida</taxon>
        <taxon>Liliopsida</taxon>
        <taxon>Poales</taxon>
        <taxon>Poaceae</taxon>
        <taxon>BOP clade</taxon>
        <taxon>Pooideae</taxon>
        <taxon>Poodae</taxon>
        <taxon>Poeae</taxon>
        <taxon>Poeae Chloroplast Group 2 (Poeae type)</taxon>
        <taxon>Loliodinae</taxon>
        <taxon>Loliinae</taxon>
        <taxon>Lolium</taxon>
    </lineage>
</organism>
<feature type="compositionally biased region" description="Basic and acidic residues" evidence="1">
    <location>
        <begin position="1"/>
        <end position="17"/>
    </location>
</feature>
<feature type="region of interest" description="Disordered" evidence="1">
    <location>
        <begin position="263"/>
        <end position="310"/>
    </location>
</feature>
<dbReference type="AlphaFoldDB" id="A0AAD8TZC3"/>
<feature type="compositionally biased region" description="Low complexity" evidence="1">
    <location>
        <begin position="25"/>
        <end position="41"/>
    </location>
</feature>
<name>A0AAD8TZC3_LOLMU</name>
<protein>
    <submittedName>
        <fullName evidence="2">Uncharacterized protein</fullName>
    </submittedName>
</protein>
<dbReference type="Proteomes" id="UP001231189">
    <property type="component" value="Unassembled WGS sequence"/>
</dbReference>
<dbReference type="EMBL" id="JAUUTY010000001">
    <property type="protein sequence ID" value="KAK1694858.1"/>
    <property type="molecule type" value="Genomic_DNA"/>
</dbReference>
<accession>A0AAD8TZC3</accession>
<feature type="compositionally biased region" description="Basic and acidic residues" evidence="1">
    <location>
        <begin position="224"/>
        <end position="244"/>
    </location>
</feature>
<evidence type="ECO:0000313" key="2">
    <source>
        <dbReference type="EMBL" id="KAK1694858.1"/>
    </source>
</evidence>
<keyword evidence="3" id="KW-1185">Reference proteome</keyword>